<dbReference type="Proteomes" id="UP000622707">
    <property type="component" value="Unassembled WGS sequence"/>
</dbReference>
<sequence>MPTERLKFLVPRSRAEYVRAVLHRHPHARFKAMRVWYFWREFTVKGTPEVVERVRNDLAQIPVKRFR</sequence>
<evidence type="ECO:0000313" key="1">
    <source>
        <dbReference type="EMBL" id="MBL0427451.1"/>
    </source>
</evidence>
<accession>A0ABS1JTI5</accession>
<keyword evidence="2" id="KW-1185">Reference proteome</keyword>
<proteinExistence type="predicted"/>
<organism evidence="1 2">
    <name type="scientific">Ramlibacter alkalitolerans</name>
    <dbReference type="NCBI Taxonomy" id="2039631"/>
    <lineage>
        <taxon>Bacteria</taxon>
        <taxon>Pseudomonadati</taxon>
        <taxon>Pseudomonadota</taxon>
        <taxon>Betaproteobacteria</taxon>
        <taxon>Burkholderiales</taxon>
        <taxon>Comamonadaceae</taxon>
        <taxon>Ramlibacter</taxon>
    </lineage>
</organism>
<name>A0ABS1JTI5_9BURK</name>
<comment type="caution">
    <text evidence="1">The sequence shown here is derived from an EMBL/GenBank/DDBJ whole genome shotgun (WGS) entry which is preliminary data.</text>
</comment>
<dbReference type="EMBL" id="JAEQND010000011">
    <property type="protein sequence ID" value="MBL0427451.1"/>
    <property type="molecule type" value="Genomic_DNA"/>
</dbReference>
<gene>
    <name evidence="1" type="ORF">JI746_20225</name>
</gene>
<reference evidence="1 2" key="1">
    <citation type="journal article" date="2017" name="Int. J. Syst. Evol. Microbiol.">
        <title>Ramlibacter alkalitolerans sp. nov., alkali-tolerant bacterium isolated from soil of ginseng.</title>
        <authorList>
            <person name="Lee D.H."/>
            <person name="Cha C.J."/>
        </authorList>
    </citation>
    <scope>NUCLEOTIDE SEQUENCE [LARGE SCALE GENOMIC DNA]</scope>
    <source>
        <strain evidence="1 2">KACC 19305</strain>
    </source>
</reference>
<dbReference type="RefSeq" id="WP_201692073.1">
    <property type="nucleotide sequence ID" value="NZ_JAEQND010000011.1"/>
</dbReference>
<evidence type="ECO:0000313" key="2">
    <source>
        <dbReference type="Proteomes" id="UP000622707"/>
    </source>
</evidence>
<evidence type="ECO:0008006" key="3">
    <source>
        <dbReference type="Google" id="ProtNLM"/>
    </source>
</evidence>
<protein>
    <recommendedName>
        <fullName evidence="3">Transposase IS200-like domain-containing protein</fullName>
    </recommendedName>
</protein>